<sequence length="245" mass="24770">MTGPDLAGRTALVTGGSRGLGLAIARKLCASGVDVLINYAGSDEDAEKAVASLTGLRGTARAVKADVTDSAALDSMLAQIHSLDIFVHNCSRLTPMFALATDPGVVDESLAIALRPLLAGAARLAELMADRPGRIIAVSSSGAHKAVPGYVAAGVAKAAMESAVRYLAAELAGRGIAVNAVSTSKIDKGDRTVRPEQIKALAARTPAGRLTTPDDVAGVVALLCADEAAWIHGQVITADGGLGIV</sequence>
<dbReference type="EMBL" id="JACHIR010000001">
    <property type="protein sequence ID" value="MBB5890237.1"/>
    <property type="molecule type" value="Genomic_DNA"/>
</dbReference>
<dbReference type="SUPFAM" id="SSF51735">
    <property type="entry name" value="NAD(P)-binding Rossmann-fold domains"/>
    <property type="match status" value="1"/>
</dbReference>
<dbReference type="InterPro" id="IPR002347">
    <property type="entry name" value="SDR_fam"/>
</dbReference>
<dbReference type="Proteomes" id="UP000585638">
    <property type="component" value="Unassembled WGS sequence"/>
</dbReference>
<protein>
    <submittedName>
        <fullName evidence="4">Enoyl-[acyl-carrier protein] reductase III</fullName>
        <ecNumber evidence="4">1.3.1.104</ecNumber>
    </submittedName>
</protein>
<keyword evidence="5" id="KW-1185">Reference proteome</keyword>
<dbReference type="InterPro" id="IPR036291">
    <property type="entry name" value="NAD(P)-bd_dom_sf"/>
</dbReference>
<dbReference type="PRINTS" id="PR00081">
    <property type="entry name" value="GDHRDH"/>
</dbReference>
<evidence type="ECO:0000313" key="5">
    <source>
        <dbReference type="Proteomes" id="UP000585638"/>
    </source>
</evidence>
<dbReference type="AlphaFoldDB" id="A0A7W9KCT2"/>
<comment type="caution">
    <text evidence="4">The sequence shown here is derived from an EMBL/GenBank/DDBJ whole genome shotgun (WGS) entry which is preliminary data.</text>
</comment>
<dbReference type="Pfam" id="PF13561">
    <property type="entry name" value="adh_short_C2"/>
    <property type="match status" value="1"/>
</dbReference>
<dbReference type="RefSeq" id="WP_184859575.1">
    <property type="nucleotide sequence ID" value="NZ_BAAAWY010000065.1"/>
</dbReference>
<name>A0A7W9KCT2_9PSEU</name>
<keyword evidence="2 4" id="KW-0560">Oxidoreductase</keyword>
<evidence type="ECO:0000256" key="1">
    <source>
        <dbReference type="ARBA" id="ARBA00006484"/>
    </source>
</evidence>
<reference evidence="4 5" key="1">
    <citation type="submission" date="2020-08" db="EMBL/GenBank/DDBJ databases">
        <title>Sequencing the genomes of 1000 actinobacteria strains.</title>
        <authorList>
            <person name="Klenk H.-P."/>
        </authorList>
    </citation>
    <scope>NUCLEOTIDE SEQUENCE [LARGE SCALE GENOMIC DNA]</scope>
    <source>
        <strain evidence="4 5">DSM 43851</strain>
    </source>
</reference>
<organism evidence="4 5">
    <name type="scientific">Kutzneria kofuensis</name>
    <dbReference type="NCBI Taxonomy" id="103725"/>
    <lineage>
        <taxon>Bacteria</taxon>
        <taxon>Bacillati</taxon>
        <taxon>Actinomycetota</taxon>
        <taxon>Actinomycetes</taxon>
        <taxon>Pseudonocardiales</taxon>
        <taxon>Pseudonocardiaceae</taxon>
        <taxon>Kutzneria</taxon>
    </lineage>
</organism>
<dbReference type="InterPro" id="IPR057326">
    <property type="entry name" value="KR_dom"/>
</dbReference>
<dbReference type="EC" id="1.3.1.104" evidence="4"/>
<dbReference type="GO" id="GO:0141148">
    <property type="term" value="F:enoyl-[acyl-carrier-protein] reductase (NADPH) activity"/>
    <property type="evidence" value="ECO:0007669"/>
    <property type="project" value="UniProtKB-EC"/>
</dbReference>
<feature type="domain" description="Ketoreductase" evidence="3">
    <location>
        <begin position="9"/>
        <end position="184"/>
    </location>
</feature>
<dbReference type="SMART" id="SM00822">
    <property type="entry name" value="PKS_KR"/>
    <property type="match status" value="1"/>
</dbReference>
<accession>A0A7W9KCT2</accession>
<gene>
    <name evidence="4" type="ORF">BJ998_001433</name>
</gene>
<dbReference type="PANTHER" id="PTHR43639">
    <property type="entry name" value="OXIDOREDUCTASE, SHORT-CHAIN DEHYDROGENASE/REDUCTASE FAMILY (AFU_ORTHOLOGUE AFUA_5G02870)"/>
    <property type="match status" value="1"/>
</dbReference>
<dbReference type="PANTHER" id="PTHR43639:SF1">
    <property type="entry name" value="SHORT-CHAIN DEHYDROGENASE_REDUCTASE FAMILY PROTEIN"/>
    <property type="match status" value="1"/>
</dbReference>
<comment type="similarity">
    <text evidence="1">Belongs to the short-chain dehydrogenases/reductases (SDR) family.</text>
</comment>
<evidence type="ECO:0000313" key="4">
    <source>
        <dbReference type="EMBL" id="MBB5890237.1"/>
    </source>
</evidence>
<proteinExistence type="inferred from homology"/>
<evidence type="ECO:0000259" key="3">
    <source>
        <dbReference type="SMART" id="SM00822"/>
    </source>
</evidence>
<evidence type="ECO:0000256" key="2">
    <source>
        <dbReference type="ARBA" id="ARBA00023002"/>
    </source>
</evidence>
<dbReference type="Gene3D" id="3.40.50.720">
    <property type="entry name" value="NAD(P)-binding Rossmann-like Domain"/>
    <property type="match status" value="1"/>
</dbReference>